<organism evidence="1 2">
    <name type="scientific">Sphenostylis stenocarpa</name>
    <dbReference type="NCBI Taxonomy" id="92480"/>
    <lineage>
        <taxon>Eukaryota</taxon>
        <taxon>Viridiplantae</taxon>
        <taxon>Streptophyta</taxon>
        <taxon>Embryophyta</taxon>
        <taxon>Tracheophyta</taxon>
        <taxon>Spermatophyta</taxon>
        <taxon>Magnoliopsida</taxon>
        <taxon>eudicotyledons</taxon>
        <taxon>Gunneridae</taxon>
        <taxon>Pentapetalae</taxon>
        <taxon>rosids</taxon>
        <taxon>fabids</taxon>
        <taxon>Fabales</taxon>
        <taxon>Fabaceae</taxon>
        <taxon>Papilionoideae</taxon>
        <taxon>50 kb inversion clade</taxon>
        <taxon>NPAAA clade</taxon>
        <taxon>indigoferoid/millettioid clade</taxon>
        <taxon>Phaseoleae</taxon>
        <taxon>Sphenostylis</taxon>
    </lineage>
</organism>
<feature type="non-terminal residue" evidence="1">
    <location>
        <position position="66"/>
    </location>
</feature>
<dbReference type="Proteomes" id="UP001189624">
    <property type="component" value="Chromosome 1"/>
</dbReference>
<dbReference type="Gramene" id="rna-AYBTSS11_LOCUS786">
    <property type="protein sequence ID" value="CAJ1806733.1"/>
    <property type="gene ID" value="gene-AYBTSS11_LOCUS786"/>
</dbReference>
<proteinExistence type="predicted"/>
<dbReference type="EMBL" id="OY731398">
    <property type="protein sequence ID" value="CAJ1806733.1"/>
    <property type="molecule type" value="Genomic_DNA"/>
</dbReference>
<feature type="non-terminal residue" evidence="1">
    <location>
        <position position="1"/>
    </location>
</feature>
<evidence type="ECO:0000313" key="2">
    <source>
        <dbReference type="Proteomes" id="UP001189624"/>
    </source>
</evidence>
<keyword evidence="2" id="KW-1185">Reference proteome</keyword>
<dbReference type="AlphaFoldDB" id="A0AA86RZV1"/>
<evidence type="ECO:0000313" key="1">
    <source>
        <dbReference type="EMBL" id="CAJ1806733.1"/>
    </source>
</evidence>
<sequence length="66" mass="7379">FGLSSRRNFGCDRAEICDVTNQPLLLMKGAEICGAEICDAYKFDFRIIFELPGCSAGSCRHLRKSF</sequence>
<reference evidence="1" key="1">
    <citation type="submission" date="2023-10" db="EMBL/GenBank/DDBJ databases">
        <authorList>
            <person name="Domelevo Entfellner J.-B."/>
        </authorList>
    </citation>
    <scope>NUCLEOTIDE SEQUENCE</scope>
</reference>
<accession>A0AA86RZV1</accession>
<gene>
    <name evidence="1" type="ORF">AYBTSS11_LOCUS786</name>
</gene>
<name>A0AA86RZV1_9FABA</name>
<protein>
    <submittedName>
        <fullName evidence="1">Uncharacterized protein</fullName>
    </submittedName>
</protein>